<keyword evidence="3 5" id="KW-0472">Membrane</keyword>
<dbReference type="SUPFAM" id="SSF117892">
    <property type="entry name" value="Band 7/SPFH domain"/>
    <property type="match status" value="1"/>
</dbReference>
<dbReference type="Pfam" id="PF01145">
    <property type="entry name" value="Band_7"/>
    <property type="match status" value="1"/>
</dbReference>
<evidence type="ECO:0000256" key="2">
    <source>
        <dbReference type="ARBA" id="ARBA00007161"/>
    </source>
</evidence>
<dbReference type="InterPro" id="IPR036013">
    <property type="entry name" value="Band_7/SPFH_dom_sf"/>
</dbReference>
<dbReference type="PANTHER" id="PTHR13806">
    <property type="entry name" value="FLOTILLIN-RELATED"/>
    <property type="match status" value="1"/>
</dbReference>
<dbReference type="InterPro" id="IPR001107">
    <property type="entry name" value="Band_7"/>
</dbReference>
<feature type="coiled-coil region" evidence="4">
    <location>
        <begin position="195"/>
        <end position="293"/>
    </location>
</feature>
<feature type="domain" description="Band 7" evidence="6">
    <location>
        <begin position="24"/>
        <end position="190"/>
    </location>
</feature>
<comment type="subcellular location">
    <subcellularLocation>
        <location evidence="1">Membrane</location>
    </subcellularLocation>
</comment>
<comment type="similarity">
    <text evidence="2">Belongs to the band 7/mec-2 family. Flotillin subfamily.</text>
</comment>
<evidence type="ECO:0000256" key="4">
    <source>
        <dbReference type="SAM" id="Coils"/>
    </source>
</evidence>
<evidence type="ECO:0000313" key="8">
    <source>
        <dbReference type="Proteomes" id="UP001059480"/>
    </source>
</evidence>
<dbReference type="PANTHER" id="PTHR13806:SF46">
    <property type="entry name" value="FLOTILLIN-1-RELATED"/>
    <property type="match status" value="1"/>
</dbReference>
<keyword evidence="5" id="KW-1133">Transmembrane helix</keyword>
<evidence type="ECO:0000256" key="1">
    <source>
        <dbReference type="ARBA" id="ARBA00004370"/>
    </source>
</evidence>
<feature type="transmembrane region" description="Helical" evidence="5">
    <location>
        <begin position="6"/>
        <end position="27"/>
    </location>
</feature>
<proteinExistence type="inferred from homology"/>
<dbReference type="RefSeq" id="WP_256944728.1">
    <property type="nucleotide sequence ID" value="NZ_JANHNZ010000002.1"/>
</dbReference>
<keyword evidence="4" id="KW-0175">Coiled coil</keyword>
<dbReference type="EMBL" id="JANHNZ010000002">
    <property type="protein sequence ID" value="MCQ9209620.1"/>
    <property type="molecule type" value="Genomic_DNA"/>
</dbReference>
<dbReference type="InterPro" id="IPR027705">
    <property type="entry name" value="Flotillin_fam"/>
</dbReference>
<comment type="caution">
    <text evidence="7">The sequence shown here is derived from an EMBL/GenBank/DDBJ whole genome shotgun (WGS) entry which is preliminary data.</text>
</comment>
<dbReference type="InterPro" id="IPR031905">
    <property type="entry name" value="Flotillin_C"/>
</dbReference>
<protein>
    <submittedName>
        <fullName evidence="7">SPFH domain-containing protein</fullName>
    </submittedName>
</protein>
<evidence type="ECO:0000256" key="5">
    <source>
        <dbReference type="SAM" id="Phobius"/>
    </source>
</evidence>
<dbReference type="CDD" id="cd03399">
    <property type="entry name" value="SPFH_flotillin"/>
    <property type="match status" value="1"/>
</dbReference>
<evidence type="ECO:0000313" key="7">
    <source>
        <dbReference type="EMBL" id="MCQ9209620.1"/>
    </source>
</evidence>
<name>A0ABT1WMC5_9LACT</name>
<organism evidence="7 8">
    <name type="scientific">Granulicatella seriolae</name>
    <dbReference type="NCBI Taxonomy" id="2967226"/>
    <lineage>
        <taxon>Bacteria</taxon>
        <taxon>Bacillati</taxon>
        <taxon>Bacillota</taxon>
        <taxon>Bacilli</taxon>
        <taxon>Lactobacillales</taxon>
        <taxon>Carnobacteriaceae</taxon>
        <taxon>Granulicatella</taxon>
    </lineage>
</organism>
<accession>A0ABT1WMC5</accession>
<dbReference type="SMART" id="SM00244">
    <property type="entry name" value="PHB"/>
    <property type="match status" value="1"/>
</dbReference>
<dbReference type="Pfam" id="PF15975">
    <property type="entry name" value="Flot"/>
    <property type="match status" value="1"/>
</dbReference>
<keyword evidence="8" id="KW-1185">Reference proteome</keyword>
<sequence>MDNLVLVVGIIVALVIVVLIFGILGYVKAPPNQAYIISGFRKSRMLVGRSGIRIPFLERLDKLTLAMMSVDVKTTDFVPTNDFINVKADAAVKVKISRNEDLVKLASENFLNKTEDYIIEQVRDVLEGNMREIIGQMELKDMVNDRKMFADKVQENAVPDFAKMGLEIVAFNVQSFEDQNGIIDDLGIDNIAQIKKNASIAKANAQREIAEAESNASKLANDARVEAEKEIAVKNNQLAISKAELKREEDLKQAIADAAYEIEKENQRKRIELTKAEANIVRQQKESEVKEQDVRVKEMTLNAEIRKQAEADRYAKEEAAQAVLFERQKAAEAERYQREQEALALKAQADANKYAQEQEAAGIRAKGLAEAAAIQAKLQAEADGLDKKAEAMKKYGEAAVLEMYFKALPEVARHIAEPLNNVDKITMYGEGNNAKMIEDITTSITKINSGLGDSMGIDLKSLLAGVLGGKILLDNQATPEDSNKD</sequence>
<gene>
    <name evidence="7" type="ORF">NPA36_03565</name>
</gene>
<dbReference type="Gene3D" id="3.30.479.30">
    <property type="entry name" value="Band 7 domain"/>
    <property type="match status" value="1"/>
</dbReference>
<dbReference type="Proteomes" id="UP001059480">
    <property type="component" value="Unassembled WGS sequence"/>
</dbReference>
<keyword evidence="5" id="KW-0812">Transmembrane</keyword>
<evidence type="ECO:0000259" key="6">
    <source>
        <dbReference type="SMART" id="SM00244"/>
    </source>
</evidence>
<reference evidence="7" key="3">
    <citation type="journal article" date="2023" name="Microbiol. Resour. Announc.">
        <title>Draft Genome Sequence of Granulicatella sp. Strain S8, Isolated from a Marine Fish, Seriola quinqueradiata.</title>
        <authorList>
            <person name="Lee M."/>
            <person name="Farooq A."/>
            <person name="Jeong J.B."/>
            <person name="Jung M.Y."/>
        </authorList>
    </citation>
    <scope>NUCLEOTIDE SEQUENCE</scope>
    <source>
        <strain evidence="7">S8</strain>
    </source>
</reference>
<reference evidence="7" key="1">
    <citation type="submission" date="2022-07" db="EMBL/GenBank/DDBJ databases">
        <authorList>
            <person name="Jung M.-Y."/>
            <person name="Lee M."/>
        </authorList>
    </citation>
    <scope>NUCLEOTIDE SEQUENCE</scope>
    <source>
        <strain evidence="7">S8</strain>
    </source>
</reference>
<evidence type="ECO:0000256" key="3">
    <source>
        <dbReference type="ARBA" id="ARBA00023136"/>
    </source>
</evidence>
<reference evidence="7" key="2">
    <citation type="journal article" date="2023" name="Curr. Microbiol.">
        <title>Granulicatella seriolae sp. nov., a Novel Facultative Anaerobe Isolated from Yellowtail Marine Fish.</title>
        <authorList>
            <person name="Lee M."/>
            <person name="Choi Y.J."/>
            <person name="Farooq A."/>
            <person name="Jeong J.B."/>
            <person name="Jung M.Y."/>
        </authorList>
    </citation>
    <scope>NUCLEOTIDE SEQUENCE</scope>
    <source>
        <strain evidence="7">S8</strain>
    </source>
</reference>